<dbReference type="AlphaFoldDB" id="A0A8J3J5Y3"/>
<dbReference type="PRINTS" id="PR00038">
    <property type="entry name" value="HTHLUXR"/>
</dbReference>
<dbReference type="SUPFAM" id="SSF46894">
    <property type="entry name" value="C-terminal effector domain of the bipartite response regulators"/>
    <property type="match status" value="1"/>
</dbReference>
<dbReference type="PANTHER" id="PTHR43214">
    <property type="entry name" value="TWO-COMPONENT RESPONSE REGULATOR"/>
    <property type="match status" value="1"/>
</dbReference>
<proteinExistence type="predicted"/>
<dbReference type="GO" id="GO:0000160">
    <property type="term" value="P:phosphorelay signal transduction system"/>
    <property type="evidence" value="ECO:0007669"/>
    <property type="project" value="InterPro"/>
</dbReference>
<dbReference type="GO" id="GO:0006355">
    <property type="term" value="P:regulation of DNA-templated transcription"/>
    <property type="evidence" value="ECO:0007669"/>
    <property type="project" value="InterPro"/>
</dbReference>
<dbReference type="EMBL" id="BOMB01000010">
    <property type="protein sequence ID" value="GID10767.1"/>
    <property type="molecule type" value="Genomic_DNA"/>
</dbReference>
<keyword evidence="1 5" id="KW-0597">Phosphoprotein</keyword>
<dbReference type="CDD" id="cd17535">
    <property type="entry name" value="REC_NarL-like"/>
    <property type="match status" value="1"/>
</dbReference>
<evidence type="ECO:0000259" key="6">
    <source>
        <dbReference type="PROSITE" id="PS50043"/>
    </source>
</evidence>
<dbReference type="Pfam" id="PF00196">
    <property type="entry name" value="GerE"/>
    <property type="match status" value="1"/>
</dbReference>
<feature type="modified residue" description="4-aspartylphosphate" evidence="5">
    <location>
        <position position="54"/>
    </location>
</feature>
<name>A0A8J3J5Y3_9ACTN</name>
<dbReference type="PROSITE" id="PS50043">
    <property type="entry name" value="HTH_LUXR_2"/>
    <property type="match status" value="1"/>
</dbReference>
<dbReference type="PANTHER" id="PTHR43214:SF24">
    <property type="entry name" value="TRANSCRIPTIONAL REGULATORY PROTEIN NARL-RELATED"/>
    <property type="match status" value="1"/>
</dbReference>
<sequence>MIRVLVVDDDPLVRAVLVEMLGTDDEFRVVDVAADGAAAVESVRRHPVDVVLMDIRMPGTDGVAATRAITALPSPPAVVVLTTFDLDEYVYGALAAGAAGFLLKDTEPAEILRAVRLTAGGAAMLSPSVTRTVIATFHRPDTGRRRLARERIATLTPRERQVLAGLAHGDSNARIAADLAMREATVKAHVTRILAALHATNRVQAALTARDADLP</sequence>
<dbReference type="PROSITE" id="PS50110">
    <property type="entry name" value="RESPONSE_REGULATORY"/>
    <property type="match status" value="1"/>
</dbReference>
<evidence type="ECO:0000313" key="9">
    <source>
        <dbReference type="Proteomes" id="UP000612808"/>
    </source>
</evidence>
<dbReference type="Pfam" id="PF00072">
    <property type="entry name" value="Response_reg"/>
    <property type="match status" value="1"/>
</dbReference>
<reference evidence="8" key="1">
    <citation type="submission" date="2021-01" db="EMBL/GenBank/DDBJ databases">
        <title>Whole genome shotgun sequence of Actinocatenispora rupis NBRC 107355.</title>
        <authorList>
            <person name="Komaki H."/>
            <person name="Tamura T."/>
        </authorList>
    </citation>
    <scope>NUCLEOTIDE SEQUENCE</scope>
    <source>
        <strain evidence="8">NBRC 107355</strain>
    </source>
</reference>
<dbReference type="InterPro" id="IPR058245">
    <property type="entry name" value="NreC/VraR/RcsB-like_REC"/>
</dbReference>
<keyword evidence="9" id="KW-1185">Reference proteome</keyword>
<evidence type="ECO:0000256" key="1">
    <source>
        <dbReference type="ARBA" id="ARBA00022553"/>
    </source>
</evidence>
<dbReference type="SMART" id="SM00421">
    <property type="entry name" value="HTH_LUXR"/>
    <property type="match status" value="1"/>
</dbReference>
<accession>A0A8J3J5Y3</accession>
<comment type="caution">
    <text evidence="8">The sequence shown here is derived from an EMBL/GenBank/DDBJ whole genome shotgun (WGS) entry which is preliminary data.</text>
</comment>
<evidence type="ECO:0000256" key="5">
    <source>
        <dbReference type="PROSITE-ProRule" id="PRU00169"/>
    </source>
</evidence>
<dbReference type="Proteomes" id="UP000612808">
    <property type="component" value="Unassembled WGS sequence"/>
</dbReference>
<keyword evidence="2" id="KW-0805">Transcription regulation</keyword>
<dbReference type="GO" id="GO:0003677">
    <property type="term" value="F:DNA binding"/>
    <property type="evidence" value="ECO:0007669"/>
    <property type="project" value="UniProtKB-KW"/>
</dbReference>
<keyword evidence="4" id="KW-0804">Transcription</keyword>
<evidence type="ECO:0000259" key="7">
    <source>
        <dbReference type="PROSITE" id="PS50110"/>
    </source>
</evidence>
<dbReference type="SUPFAM" id="SSF52172">
    <property type="entry name" value="CheY-like"/>
    <property type="match status" value="1"/>
</dbReference>
<dbReference type="Gene3D" id="3.40.50.2300">
    <property type="match status" value="1"/>
</dbReference>
<evidence type="ECO:0000256" key="3">
    <source>
        <dbReference type="ARBA" id="ARBA00023125"/>
    </source>
</evidence>
<dbReference type="RefSeq" id="WP_203656273.1">
    <property type="nucleotide sequence ID" value="NZ_BAAAZM010000004.1"/>
</dbReference>
<dbReference type="InterPro" id="IPR016032">
    <property type="entry name" value="Sig_transdc_resp-reg_C-effctor"/>
</dbReference>
<evidence type="ECO:0000313" key="8">
    <source>
        <dbReference type="EMBL" id="GID10767.1"/>
    </source>
</evidence>
<evidence type="ECO:0000256" key="4">
    <source>
        <dbReference type="ARBA" id="ARBA00023163"/>
    </source>
</evidence>
<organism evidence="8 9">
    <name type="scientific">Actinocatenispora rupis</name>
    <dbReference type="NCBI Taxonomy" id="519421"/>
    <lineage>
        <taxon>Bacteria</taxon>
        <taxon>Bacillati</taxon>
        <taxon>Actinomycetota</taxon>
        <taxon>Actinomycetes</taxon>
        <taxon>Micromonosporales</taxon>
        <taxon>Micromonosporaceae</taxon>
        <taxon>Actinocatenispora</taxon>
    </lineage>
</organism>
<gene>
    <name evidence="8" type="ORF">Aru02nite_16560</name>
</gene>
<dbReference type="SMART" id="SM00448">
    <property type="entry name" value="REC"/>
    <property type="match status" value="1"/>
</dbReference>
<protein>
    <submittedName>
        <fullName evidence="8">DNA-binding response regulator</fullName>
    </submittedName>
</protein>
<dbReference type="InterPro" id="IPR000792">
    <property type="entry name" value="Tscrpt_reg_LuxR_C"/>
</dbReference>
<evidence type="ECO:0000256" key="2">
    <source>
        <dbReference type="ARBA" id="ARBA00023015"/>
    </source>
</evidence>
<feature type="domain" description="HTH luxR-type" evidence="6">
    <location>
        <begin position="148"/>
        <end position="213"/>
    </location>
</feature>
<keyword evidence="3 8" id="KW-0238">DNA-binding</keyword>
<dbReference type="InterPro" id="IPR001789">
    <property type="entry name" value="Sig_transdc_resp-reg_receiver"/>
</dbReference>
<dbReference type="CDD" id="cd06170">
    <property type="entry name" value="LuxR_C_like"/>
    <property type="match status" value="1"/>
</dbReference>
<feature type="domain" description="Response regulatory" evidence="7">
    <location>
        <begin position="3"/>
        <end position="119"/>
    </location>
</feature>
<dbReference type="InterPro" id="IPR039420">
    <property type="entry name" value="WalR-like"/>
</dbReference>
<dbReference type="InterPro" id="IPR011006">
    <property type="entry name" value="CheY-like_superfamily"/>
</dbReference>